<keyword evidence="3 6" id="KW-1133">Transmembrane helix</keyword>
<evidence type="ECO:0000259" key="8">
    <source>
        <dbReference type="PROSITE" id="PS50262"/>
    </source>
</evidence>
<accession>A0A420YAK3</accession>
<dbReference type="AlphaFoldDB" id="A0A420YAK3"/>
<evidence type="ECO:0000313" key="10">
    <source>
        <dbReference type="Proteomes" id="UP000275385"/>
    </source>
</evidence>
<evidence type="ECO:0000256" key="4">
    <source>
        <dbReference type="ARBA" id="ARBA00023136"/>
    </source>
</evidence>
<dbReference type="SUPFAM" id="SSF81321">
    <property type="entry name" value="Family A G protein-coupled receptor-like"/>
    <property type="match status" value="1"/>
</dbReference>
<gene>
    <name evidence="9" type="ORF">DL546_002042</name>
</gene>
<feature type="transmembrane region" description="Helical" evidence="6">
    <location>
        <begin position="162"/>
        <end position="184"/>
    </location>
</feature>
<feature type="transmembrane region" description="Helical" evidence="6">
    <location>
        <begin position="12"/>
        <end position="34"/>
    </location>
</feature>
<comment type="subcellular location">
    <subcellularLocation>
        <location evidence="1">Membrane</location>
        <topology evidence="1">Multi-pass membrane protein</topology>
    </subcellularLocation>
</comment>
<name>A0A420YAK3_9PEZI</name>
<dbReference type="InterPro" id="IPR017452">
    <property type="entry name" value="GPCR_Rhodpsn_7TM"/>
</dbReference>
<dbReference type="PANTHER" id="PTHR23112:SF22">
    <property type="entry name" value="G-PROTEIN COUPLED RECEPTOR"/>
    <property type="match status" value="1"/>
</dbReference>
<keyword evidence="2 6" id="KW-0812">Transmembrane</keyword>
<evidence type="ECO:0000313" key="9">
    <source>
        <dbReference type="EMBL" id="RKU44904.1"/>
    </source>
</evidence>
<dbReference type="PANTHER" id="PTHR23112">
    <property type="entry name" value="G PROTEIN-COUPLED RECEPTOR 157-RELATED"/>
    <property type="match status" value="1"/>
</dbReference>
<dbReference type="PROSITE" id="PS50261">
    <property type="entry name" value="G_PROTEIN_RECEP_F2_4"/>
    <property type="match status" value="1"/>
</dbReference>
<evidence type="ECO:0000256" key="1">
    <source>
        <dbReference type="ARBA" id="ARBA00004141"/>
    </source>
</evidence>
<evidence type="ECO:0000256" key="3">
    <source>
        <dbReference type="ARBA" id="ARBA00022989"/>
    </source>
</evidence>
<evidence type="ECO:0000259" key="7">
    <source>
        <dbReference type="PROSITE" id="PS50261"/>
    </source>
</evidence>
<feature type="domain" description="G-protein coupled receptors family 1 profile" evidence="8">
    <location>
        <begin position="24"/>
        <end position="370"/>
    </location>
</feature>
<dbReference type="OrthoDB" id="18453at2759"/>
<proteinExistence type="predicted"/>
<dbReference type="STRING" id="177199.A0A420YAK3"/>
<feature type="transmembrane region" description="Helical" evidence="6">
    <location>
        <begin position="79"/>
        <end position="106"/>
    </location>
</feature>
<evidence type="ECO:0000256" key="2">
    <source>
        <dbReference type="ARBA" id="ARBA00022692"/>
    </source>
</evidence>
<keyword evidence="10" id="KW-1185">Reference proteome</keyword>
<dbReference type="InterPro" id="IPR000832">
    <property type="entry name" value="GPCR_2_secretin-like"/>
</dbReference>
<evidence type="ECO:0000256" key="5">
    <source>
        <dbReference type="SAM" id="MobiDB-lite"/>
    </source>
</evidence>
<dbReference type="GO" id="GO:0007166">
    <property type="term" value="P:cell surface receptor signaling pathway"/>
    <property type="evidence" value="ECO:0007669"/>
    <property type="project" value="InterPro"/>
</dbReference>
<dbReference type="Proteomes" id="UP000275385">
    <property type="component" value="Unassembled WGS sequence"/>
</dbReference>
<sequence>MVGSTDHDALSIIERVGSVFSLLGCIFIIATFSFSRAFHKPINRLVFYASFGNLMTNVATLMARTYIGDTRSAGCQFQAFLIQMFMPADALWTLAMAVNVYLTFYHKFDAQKLRKMEPYYLGICYGLPFVVALVFVFVSTPDKGKMYGDATLWCWVSSDWDIFRIATFYGPVWICILVTFFIYIRAGNEIYKKHRQLRNFSSSHQESDTSAIDDPYNAYKTTEVTVTTEAMNQNGIDLTRLGRRGSAAPARPDAAYSINIFSDKNSVAPDPEGDAIVPVQSNITISPGASAQRTATSNPVRRRQAYEANNAAWSYTKCAILFFSALLVTWIPSSANRVFSVVHTAELSLPLEYMSAIVLPLQGFWNAIIYIVTSWKACQLVADDILQGARAGRRQEIIGLPRSDNFSRILSSGRRKGHDKSYESESMTELASRPNSTEHSSKGPL</sequence>
<feature type="transmembrane region" description="Helical" evidence="6">
    <location>
        <begin position="311"/>
        <end position="333"/>
    </location>
</feature>
<keyword evidence="4 6" id="KW-0472">Membrane</keyword>
<dbReference type="PROSITE" id="PS50262">
    <property type="entry name" value="G_PROTEIN_RECEP_F1_2"/>
    <property type="match status" value="1"/>
</dbReference>
<feature type="transmembrane region" description="Helical" evidence="6">
    <location>
        <begin position="46"/>
        <end position="67"/>
    </location>
</feature>
<feature type="domain" description="G-protein coupled receptors family 2 profile 2" evidence="7">
    <location>
        <begin position="10"/>
        <end position="195"/>
    </location>
</feature>
<organism evidence="9 10">
    <name type="scientific">Coniochaeta pulveracea</name>
    <dbReference type="NCBI Taxonomy" id="177199"/>
    <lineage>
        <taxon>Eukaryota</taxon>
        <taxon>Fungi</taxon>
        <taxon>Dikarya</taxon>
        <taxon>Ascomycota</taxon>
        <taxon>Pezizomycotina</taxon>
        <taxon>Sordariomycetes</taxon>
        <taxon>Sordariomycetidae</taxon>
        <taxon>Coniochaetales</taxon>
        <taxon>Coniochaetaceae</taxon>
        <taxon>Coniochaeta</taxon>
    </lineage>
</organism>
<dbReference type="Pfam" id="PF00002">
    <property type="entry name" value="7tm_2"/>
    <property type="match status" value="1"/>
</dbReference>
<dbReference type="InterPro" id="IPR017981">
    <property type="entry name" value="GPCR_2-like_7TM"/>
</dbReference>
<dbReference type="GO" id="GO:0005886">
    <property type="term" value="C:plasma membrane"/>
    <property type="evidence" value="ECO:0007669"/>
    <property type="project" value="TreeGrafter"/>
</dbReference>
<dbReference type="EMBL" id="QVQW01000025">
    <property type="protein sequence ID" value="RKU44904.1"/>
    <property type="molecule type" value="Genomic_DNA"/>
</dbReference>
<evidence type="ECO:0008006" key="11">
    <source>
        <dbReference type="Google" id="ProtNLM"/>
    </source>
</evidence>
<evidence type="ECO:0000256" key="6">
    <source>
        <dbReference type="SAM" id="Phobius"/>
    </source>
</evidence>
<comment type="caution">
    <text evidence="9">The sequence shown here is derived from an EMBL/GenBank/DDBJ whole genome shotgun (WGS) entry which is preliminary data.</text>
</comment>
<reference evidence="9 10" key="1">
    <citation type="submission" date="2018-08" db="EMBL/GenBank/DDBJ databases">
        <title>Draft genome of the lignicolous fungus Coniochaeta pulveracea.</title>
        <authorList>
            <person name="Borstlap C.J."/>
            <person name="De Witt R.N."/>
            <person name="Botha A."/>
            <person name="Volschenk H."/>
        </authorList>
    </citation>
    <scope>NUCLEOTIDE SEQUENCE [LARGE SCALE GENOMIC DNA]</scope>
    <source>
        <strain evidence="9 10">CAB683</strain>
    </source>
</reference>
<feature type="compositionally biased region" description="Polar residues" evidence="5">
    <location>
        <begin position="424"/>
        <end position="438"/>
    </location>
</feature>
<dbReference type="GO" id="GO:0007189">
    <property type="term" value="P:adenylate cyclase-activating G protein-coupled receptor signaling pathway"/>
    <property type="evidence" value="ECO:0007669"/>
    <property type="project" value="TreeGrafter"/>
</dbReference>
<feature type="transmembrane region" description="Helical" evidence="6">
    <location>
        <begin position="118"/>
        <end position="138"/>
    </location>
</feature>
<protein>
    <recommendedName>
        <fullName evidence="11">G-protein coupled receptors family 2 profile 2 domain-containing protein</fullName>
    </recommendedName>
</protein>
<dbReference type="GO" id="GO:0004930">
    <property type="term" value="F:G protein-coupled receptor activity"/>
    <property type="evidence" value="ECO:0007669"/>
    <property type="project" value="InterPro"/>
</dbReference>
<feature type="region of interest" description="Disordered" evidence="5">
    <location>
        <begin position="409"/>
        <end position="445"/>
    </location>
</feature>
<feature type="transmembrane region" description="Helical" evidence="6">
    <location>
        <begin position="353"/>
        <end position="372"/>
    </location>
</feature>
<dbReference type="Gene3D" id="1.20.1070.10">
    <property type="entry name" value="Rhodopsin 7-helix transmembrane proteins"/>
    <property type="match status" value="1"/>
</dbReference>